<dbReference type="GO" id="GO:0003723">
    <property type="term" value="F:RNA binding"/>
    <property type="evidence" value="ECO:0007669"/>
    <property type="project" value="InterPro"/>
</dbReference>
<dbReference type="InterPro" id="IPR021099">
    <property type="entry name" value="PORR_domain"/>
</dbReference>
<dbReference type="PANTHER" id="PTHR31476">
    <property type="entry name" value="PROTEIN WHAT'S THIS FACTOR 1 HOMOLOG, CHLOROPLASTIC"/>
    <property type="match status" value="1"/>
</dbReference>
<evidence type="ECO:0000313" key="2">
    <source>
        <dbReference type="EMBL" id="KAF6137357.1"/>
    </source>
</evidence>
<dbReference type="AlphaFoldDB" id="A0A7J7L431"/>
<keyword evidence="3" id="KW-1185">Reference proteome</keyword>
<dbReference type="PANTHER" id="PTHR31476:SF11">
    <property type="entry name" value="UBIQUITIN CARBOXYL-TERMINAL HYDROLASE FAMILY PROTEIN"/>
    <property type="match status" value="1"/>
</dbReference>
<evidence type="ECO:0000313" key="3">
    <source>
        <dbReference type="Proteomes" id="UP000541444"/>
    </source>
</evidence>
<protein>
    <recommendedName>
        <fullName evidence="1">PORR domain-containing protein</fullName>
    </recommendedName>
</protein>
<gene>
    <name evidence="2" type="ORF">GIB67_036394</name>
</gene>
<dbReference type="Proteomes" id="UP000541444">
    <property type="component" value="Unassembled WGS sequence"/>
</dbReference>
<dbReference type="EMBL" id="JACGCM010002659">
    <property type="protein sequence ID" value="KAF6137357.1"/>
    <property type="molecule type" value="Genomic_DNA"/>
</dbReference>
<comment type="caution">
    <text evidence="2">The sequence shown here is derived from an EMBL/GenBank/DDBJ whole genome shotgun (WGS) entry which is preliminary data.</text>
</comment>
<accession>A0A7J7L431</accession>
<evidence type="ECO:0000259" key="1">
    <source>
        <dbReference type="Pfam" id="PF11955"/>
    </source>
</evidence>
<feature type="domain" description="PORR" evidence="1">
    <location>
        <begin position="18"/>
        <end position="347"/>
    </location>
</feature>
<dbReference type="InterPro" id="IPR045040">
    <property type="entry name" value="PORR_fam"/>
</dbReference>
<dbReference type="OrthoDB" id="1676166at2759"/>
<name>A0A7J7L431_9MAGN</name>
<proteinExistence type="predicted"/>
<reference evidence="2 3" key="1">
    <citation type="journal article" date="2020" name="IScience">
        <title>Genome Sequencing of the Endangered Kingdonia uniflora (Circaeasteraceae, Ranunculales) Reveals Potential Mechanisms of Evolutionary Specialization.</title>
        <authorList>
            <person name="Sun Y."/>
            <person name="Deng T."/>
            <person name="Zhang A."/>
            <person name="Moore M.J."/>
            <person name="Landis J.B."/>
            <person name="Lin N."/>
            <person name="Zhang H."/>
            <person name="Zhang X."/>
            <person name="Huang J."/>
            <person name="Zhang X."/>
            <person name="Sun H."/>
            <person name="Wang H."/>
        </authorList>
    </citation>
    <scope>NUCLEOTIDE SEQUENCE [LARGE SCALE GENOMIC DNA]</scope>
    <source>
        <strain evidence="2">TB1705</strain>
        <tissue evidence="2">Leaf</tissue>
    </source>
</reference>
<dbReference type="Pfam" id="PF11955">
    <property type="entry name" value="PORR"/>
    <property type="match status" value="1"/>
</dbReference>
<sequence>MQKSSIVGGRKPKKKIYHRDYDLDRVMNLNKKPSLILHLKTLIQSHKNNSIFLRDLEKEVGFVQKWNYMAVIEKYPAIFHASGGNRCPISVQLTDKARKIAEEESVARELMEPILVKNVRKLLMMSMDCRIPLEKIEMIQSELGLPHDFKKSLILKYPEFFSLKDVNGVVYLNLESWDSSLAITAREERLELGNVGGGDQKKVQVSRDGSFTGPYSFKFDFCPSFRPNTNYLKDVERWQKMSFPSPYLSARRFDFADSKARKRAVAVLHEVLCLTMEKRLSSAKLDAFHNEYQLPVRLLVCLIKNHGIFYITNKGAKSTVFLKDGYCGSNLIEKCPLLRFNDKFVELGCKRDLSMSNESSWRQVYT</sequence>
<organism evidence="2 3">
    <name type="scientific">Kingdonia uniflora</name>
    <dbReference type="NCBI Taxonomy" id="39325"/>
    <lineage>
        <taxon>Eukaryota</taxon>
        <taxon>Viridiplantae</taxon>
        <taxon>Streptophyta</taxon>
        <taxon>Embryophyta</taxon>
        <taxon>Tracheophyta</taxon>
        <taxon>Spermatophyta</taxon>
        <taxon>Magnoliopsida</taxon>
        <taxon>Ranunculales</taxon>
        <taxon>Circaeasteraceae</taxon>
        <taxon>Kingdonia</taxon>
    </lineage>
</organism>